<feature type="region of interest" description="Disordered" evidence="1">
    <location>
        <begin position="27"/>
        <end position="103"/>
    </location>
</feature>
<reference evidence="2" key="1">
    <citation type="submission" date="2022-04" db="EMBL/GenBank/DDBJ databases">
        <title>Carnegiea gigantea Genome sequencing and assembly v2.</title>
        <authorList>
            <person name="Copetti D."/>
            <person name="Sanderson M.J."/>
            <person name="Burquez A."/>
            <person name="Wojciechowski M.F."/>
        </authorList>
    </citation>
    <scope>NUCLEOTIDE SEQUENCE</scope>
    <source>
        <strain evidence="2">SGP5-SGP5p</strain>
        <tissue evidence="2">Aerial part</tissue>
    </source>
</reference>
<evidence type="ECO:0000256" key="1">
    <source>
        <dbReference type="SAM" id="MobiDB-lite"/>
    </source>
</evidence>
<feature type="compositionally biased region" description="Low complexity" evidence="1">
    <location>
        <begin position="62"/>
        <end position="75"/>
    </location>
</feature>
<name>A0A9Q1JRY4_9CARY</name>
<dbReference type="AlphaFoldDB" id="A0A9Q1JRY4"/>
<proteinExistence type="predicted"/>
<sequence>MWCTGLKDLVIQHNLLVSEIVLRTRRKHVHSTGSEETSGQTGEESDPECRSGDEGGCQDNGSESSASKEVSSSSSDHMKRELRLKKRHDVRSEGQREMGRRKRYGVKAKGKVGEVKGRRFPATGKRIAFERSNGGSEVEQVLKGAMEERVCRERHRRRIAQKDVHIYRNYVSVLLELCRVNNTVERVAMFKKLYTFLVVSRLLFPWGAGGAAWDLMHVVEDMDGVGEYNKAEAV</sequence>
<comment type="caution">
    <text evidence="2">The sequence shown here is derived from an EMBL/GenBank/DDBJ whole genome shotgun (WGS) entry which is preliminary data.</text>
</comment>
<keyword evidence="3" id="KW-1185">Reference proteome</keyword>
<evidence type="ECO:0000313" key="3">
    <source>
        <dbReference type="Proteomes" id="UP001153076"/>
    </source>
</evidence>
<dbReference type="Proteomes" id="UP001153076">
    <property type="component" value="Unassembled WGS sequence"/>
</dbReference>
<organism evidence="2 3">
    <name type="scientific">Carnegiea gigantea</name>
    <dbReference type="NCBI Taxonomy" id="171969"/>
    <lineage>
        <taxon>Eukaryota</taxon>
        <taxon>Viridiplantae</taxon>
        <taxon>Streptophyta</taxon>
        <taxon>Embryophyta</taxon>
        <taxon>Tracheophyta</taxon>
        <taxon>Spermatophyta</taxon>
        <taxon>Magnoliopsida</taxon>
        <taxon>eudicotyledons</taxon>
        <taxon>Gunneridae</taxon>
        <taxon>Pentapetalae</taxon>
        <taxon>Caryophyllales</taxon>
        <taxon>Cactineae</taxon>
        <taxon>Cactaceae</taxon>
        <taxon>Cactoideae</taxon>
        <taxon>Echinocereeae</taxon>
        <taxon>Carnegiea</taxon>
    </lineage>
</organism>
<dbReference type="EMBL" id="JAKOGI010000846">
    <property type="protein sequence ID" value="KAJ8429907.1"/>
    <property type="molecule type" value="Genomic_DNA"/>
</dbReference>
<gene>
    <name evidence="2" type="ORF">Cgig2_025337</name>
</gene>
<protein>
    <submittedName>
        <fullName evidence="2">Uncharacterized protein</fullName>
    </submittedName>
</protein>
<accession>A0A9Q1JRY4</accession>
<feature type="compositionally biased region" description="Low complexity" evidence="1">
    <location>
        <begin position="31"/>
        <end position="42"/>
    </location>
</feature>
<evidence type="ECO:0000313" key="2">
    <source>
        <dbReference type="EMBL" id="KAJ8429907.1"/>
    </source>
</evidence>